<keyword evidence="2" id="KW-1003">Cell membrane</keyword>
<dbReference type="GO" id="GO:0016765">
    <property type="term" value="F:transferase activity, transferring alkyl or aryl (other than methyl) groups"/>
    <property type="evidence" value="ECO:0007669"/>
    <property type="project" value="InterPro"/>
</dbReference>
<dbReference type="RefSeq" id="WP_075326735.1">
    <property type="nucleotide sequence ID" value="NZ_FOOH01000002.1"/>
</dbReference>
<name>A0A1I2KC30_9FLAO</name>
<feature type="transmembrane region" description="Helical" evidence="6">
    <location>
        <begin position="172"/>
        <end position="191"/>
    </location>
</feature>
<feature type="transmembrane region" description="Helical" evidence="6">
    <location>
        <begin position="7"/>
        <end position="28"/>
    </location>
</feature>
<accession>A0A1I2KC30</accession>
<keyword evidence="7" id="KW-0808">Transferase</keyword>
<gene>
    <name evidence="7" type="ORF">SAMN04488033_10263</name>
</gene>
<keyword evidence="5 6" id="KW-0472">Membrane</keyword>
<keyword evidence="3 6" id="KW-0812">Transmembrane</keyword>
<feature type="transmembrane region" description="Helical" evidence="6">
    <location>
        <begin position="112"/>
        <end position="129"/>
    </location>
</feature>
<evidence type="ECO:0000256" key="1">
    <source>
        <dbReference type="ARBA" id="ARBA00004141"/>
    </source>
</evidence>
<proteinExistence type="predicted"/>
<dbReference type="Gene3D" id="1.10.357.140">
    <property type="entry name" value="UbiA prenyltransferase"/>
    <property type="match status" value="1"/>
</dbReference>
<keyword evidence="8" id="KW-1185">Reference proteome</keyword>
<evidence type="ECO:0000313" key="7">
    <source>
        <dbReference type="EMBL" id="SFF62496.1"/>
    </source>
</evidence>
<feature type="transmembrane region" description="Helical" evidence="6">
    <location>
        <begin position="141"/>
        <end position="160"/>
    </location>
</feature>
<dbReference type="Gene3D" id="1.20.120.1780">
    <property type="entry name" value="UbiA prenyltransferase"/>
    <property type="match status" value="1"/>
</dbReference>
<evidence type="ECO:0000256" key="3">
    <source>
        <dbReference type="ARBA" id="ARBA00022692"/>
    </source>
</evidence>
<keyword evidence="4 6" id="KW-1133">Transmembrane helix</keyword>
<feature type="transmembrane region" description="Helical" evidence="6">
    <location>
        <begin position="87"/>
        <end position="106"/>
    </location>
</feature>
<feature type="transmembrane region" description="Helical" evidence="6">
    <location>
        <begin position="40"/>
        <end position="59"/>
    </location>
</feature>
<evidence type="ECO:0000256" key="6">
    <source>
        <dbReference type="SAM" id="Phobius"/>
    </source>
</evidence>
<dbReference type="AlphaFoldDB" id="A0A1I2KC30"/>
<feature type="transmembrane region" description="Helical" evidence="6">
    <location>
        <begin position="283"/>
        <end position="302"/>
    </location>
</feature>
<feature type="transmembrane region" description="Helical" evidence="6">
    <location>
        <begin position="250"/>
        <end position="271"/>
    </location>
</feature>
<dbReference type="InterPro" id="IPR050475">
    <property type="entry name" value="Prenyltransferase_related"/>
</dbReference>
<dbReference type="Pfam" id="PF01040">
    <property type="entry name" value="UbiA"/>
    <property type="match status" value="1"/>
</dbReference>
<protein>
    <submittedName>
        <fullName evidence="7">4-hydroxybenzoate polyprenyltransferase</fullName>
    </submittedName>
</protein>
<dbReference type="Proteomes" id="UP000199116">
    <property type="component" value="Unassembled WGS sequence"/>
</dbReference>
<dbReference type="NCBIfam" id="NF009512">
    <property type="entry name" value="PRK12872.1-1"/>
    <property type="match status" value="1"/>
</dbReference>
<dbReference type="PANTHER" id="PTHR42723:SF1">
    <property type="entry name" value="CHLOROPHYLL SYNTHASE, CHLOROPLASTIC"/>
    <property type="match status" value="1"/>
</dbReference>
<dbReference type="InterPro" id="IPR000537">
    <property type="entry name" value="UbiA_prenyltransferase"/>
</dbReference>
<feature type="transmembrane region" description="Helical" evidence="6">
    <location>
        <begin position="224"/>
        <end position="244"/>
    </location>
</feature>
<evidence type="ECO:0000256" key="2">
    <source>
        <dbReference type="ARBA" id="ARBA00022475"/>
    </source>
</evidence>
<dbReference type="InterPro" id="IPR044878">
    <property type="entry name" value="UbiA_sf"/>
</dbReference>
<comment type="subcellular location">
    <subcellularLocation>
        <location evidence="1">Membrane</location>
        <topology evidence="1">Multi-pass membrane protein</topology>
    </subcellularLocation>
</comment>
<evidence type="ECO:0000256" key="5">
    <source>
        <dbReference type="ARBA" id="ARBA00023136"/>
    </source>
</evidence>
<sequence length="305" mass="34324">MIAYLKLIRWPNLVFIALTLILIKFSFFEEFGAAITLSTFGYALLMLATLCIAASGYVINDIYDVQADKINKPEKLIIGNKISEKKANNLFIILNVIGVGIGFYLANLLGKPGFVAIFIFSSALLYLYASYLKQIPVLGNVLISLLVGFVVLLPSVFDLFPAINSQNKQVQSLLFSILLDYAIFAFLINLLREIVKDQEDAKGDYNAGIQTLPIILGHSRTNKIIFAIGILPVAAIVYYIYNYLFENTFLVIYTLIFILAPLLYFQVKIWEAKKKKHFSHLSLLLKIIMFFGLTSIGLYQFILVS</sequence>
<dbReference type="CDD" id="cd13961">
    <property type="entry name" value="PT_UbiA_DGGGPS"/>
    <property type="match status" value="1"/>
</dbReference>
<evidence type="ECO:0000313" key="8">
    <source>
        <dbReference type="Proteomes" id="UP000199116"/>
    </source>
</evidence>
<evidence type="ECO:0000256" key="4">
    <source>
        <dbReference type="ARBA" id="ARBA00022989"/>
    </source>
</evidence>
<dbReference type="GO" id="GO:0016020">
    <property type="term" value="C:membrane"/>
    <property type="evidence" value="ECO:0007669"/>
    <property type="project" value="UniProtKB-SubCell"/>
</dbReference>
<dbReference type="PANTHER" id="PTHR42723">
    <property type="entry name" value="CHLOROPHYLL SYNTHASE"/>
    <property type="match status" value="1"/>
</dbReference>
<reference evidence="8" key="1">
    <citation type="submission" date="2016-10" db="EMBL/GenBank/DDBJ databases">
        <authorList>
            <person name="Varghese N."/>
            <person name="Submissions S."/>
        </authorList>
    </citation>
    <scope>NUCLEOTIDE SEQUENCE [LARGE SCALE GENOMIC DNA]</scope>
    <source>
        <strain evidence="8">DSM 23515</strain>
    </source>
</reference>
<dbReference type="EMBL" id="FOOH01000002">
    <property type="protein sequence ID" value="SFF62496.1"/>
    <property type="molecule type" value="Genomic_DNA"/>
</dbReference>
<organism evidence="7 8">
    <name type="scientific">Salegentibacter agarivorans</name>
    <dbReference type="NCBI Taxonomy" id="345907"/>
    <lineage>
        <taxon>Bacteria</taxon>
        <taxon>Pseudomonadati</taxon>
        <taxon>Bacteroidota</taxon>
        <taxon>Flavobacteriia</taxon>
        <taxon>Flavobacteriales</taxon>
        <taxon>Flavobacteriaceae</taxon>
        <taxon>Salegentibacter</taxon>
    </lineage>
</organism>